<sequence>MTSNVMLNDLAIIIRSYLEGHKNRSLKGLSMRTGVAYATLRRIYQQDATPTMENILPIIQFVCSREEGIQFLKKHFSNFGSWLEDYFNEDQEFIAHDLNRLIQDKENFIIISLAATERGTTRETIRELLGSFGEKKVHNLIDHGVLSEVKGVIKTIQSEFGSVDPDSVLAQIRNATEIFNKQRLGTSTAMAGMQTEGVSEEGLKKIFKVMVSAEMEISKIRKENIGEHTMFAGFILNVIEG</sequence>
<reference evidence="2" key="1">
    <citation type="submission" date="2017-04" db="EMBL/GenBank/DDBJ databases">
        <authorList>
            <person name="Varghese N."/>
            <person name="Submissions S."/>
        </authorList>
    </citation>
    <scope>NUCLEOTIDE SEQUENCE [LARGE SCALE GENOMIC DNA]</scope>
    <source>
        <strain evidence="2">RKEM611</strain>
    </source>
</reference>
<evidence type="ECO:0000313" key="1">
    <source>
        <dbReference type="EMBL" id="SMF62360.1"/>
    </source>
</evidence>
<dbReference type="EMBL" id="FWZT01000021">
    <property type="protein sequence ID" value="SMF62360.1"/>
    <property type="molecule type" value="Genomic_DNA"/>
</dbReference>
<accession>A0A1Y6CH53</accession>
<dbReference type="OrthoDB" id="5312496at2"/>
<name>A0A1Y6CH53_9BACT</name>
<dbReference type="RefSeq" id="WP_132323132.1">
    <property type="nucleotide sequence ID" value="NZ_FWZT01000021.1"/>
</dbReference>
<dbReference type="Proteomes" id="UP000192907">
    <property type="component" value="Unassembled WGS sequence"/>
</dbReference>
<proteinExistence type="predicted"/>
<organism evidence="1 2">
    <name type="scientific">Pseudobacteriovorax antillogorgiicola</name>
    <dbReference type="NCBI Taxonomy" id="1513793"/>
    <lineage>
        <taxon>Bacteria</taxon>
        <taxon>Pseudomonadati</taxon>
        <taxon>Bdellovibrionota</taxon>
        <taxon>Oligoflexia</taxon>
        <taxon>Oligoflexales</taxon>
        <taxon>Pseudobacteriovoracaceae</taxon>
        <taxon>Pseudobacteriovorax</taxon>
    </lineage>
</organism>
<keyword evidence="2" id="KW-1185">Reference proteome</keyword>
<gene>
    <name evidence="1" type="ORF">SAMN06296036_12163</name>
</gene>
<protein>
    <submittedName>
        <fullName evidence="1">Uncharacterized protein</fullName>
    </submittedName>
</protein>
<evidence type="ECO:0000313" key="2">
    <source>
        <dbReference type="Proteomes" id="UP000192907"/>
    </source>
</evidence>
<dbReference type="AlphaFoldDB" id="A0A1Y6CH53"/>
<dbReference type="STRING" id="1513793.SAMN06296036_12163"/>